<feature type="transmembrane region" description="Helical" evidence="1">
    <location>
        <begin position="111"/>
        <end position="131"/>
    </location>
</feature>
<accession>A0ABR4WDZ1</accession>
<dbReference type="EMBL" id="ARXU01000003">
    <property type="protein sequence ID" value="KGD61747.1"/>
    <property type="molecule type" value="Genomic_DNA"/>
</dbReference>
<sequence length="371" mass="40822">MEGVVGRFLYRAEADGKPVSGIQDAASAAEALTLLKEQGLQSVRLQNDAMTAAMPLDTGGLADRDYAELRHYFQARHGLRPFLLMLLKQTWLLWLLAVPGAVFLWLTDYRLWAGLLLLLPLTAAAIGLWKYRDARDFDAMLSAIALGHWQKAASLGDRLSRRIRDESVAMELSVQRACLQARSGDLDRALAELTQWQPVMDMLMPGMFSAQQARVYLAARDHDRLLRCHRDAVAASDQDPSQTLDYALMEARYGSAARAHCLLLEVDPTLLPEYGDGFVPWVEGVVALRQGRNEAAIVCLRDALDRLQSLASNPAVWCTLAMVGGDAACALLRLRHTDEATAMVDAVWPVLSVHGDKEQLAALAPVLPARA</sequence>
<dbReference type="Gene3D" id="1.25.40.10">
    <property type="entry name" value="Tetratricopeptide repeat domain"/>
    <property type="match status" value="1"/>
</dbReference>
<protein>
    <submittedName>
        <fullName evidence="2">Uncharacterized protein</fullName>
    </submittedName>
</protein>
<keyword evidence="1" id="KW-0472">Membrane</keyword>
<reference evidence="2 3" key="1">
    <citation type="submission" date="2012-09" db="EMBL/GenBank/DDBJ databases">
        <title>Genome Sequence of alkane-degrading Bacterium Alcanivorax jadensis T9.</title>
        <authorList>
            <person name="Lai Q."/>
            <person name="Shao Z."/>
        </authorList>
    </citation>
    <scope>NUCLEOTIDE SEQUENCE [LARGE SCALE GENOMIC DNA]</scope>
    <source>
        <strain evidence="2 3">T9</strain>
    </source>
</reference>
<keyword evidence="1" id="KW-1133">Transmembrane helix</keyword>
<dbReference type="InterPro" id="IPR011990">
    <property type="entry name" value="TPR-like_helical_dom_sf"/>
</dbReference>
<evidence type="ECO:0000313" key="3">
    <source>
        <dbReference type="Proteomes" id="UP000029443"/>
    </source>
</evidence>
<evidence type="ECO:0000256" key="1">
    <source>
        <dbReference type="SAM" id="Phobius"/>
    </source>
</evidence>
<proteinExistence type="predicted"/>
<comment type="caution">
    <text evidence="2">The sequence shown here is derived from an EMBL/GenBank/DDBJ whole genome shotgun (WGS) entry which is preliminary data.</text>
</comment>
<organism evidence="2 3">
    <name type="scientific">Alcanivorax jadensis T9</name>
    <dbReference type="NCBI Taxonomy" id="1177181"/>
    <lineage>
        <taxon>Bacteria</taxon>
        <taxon>Pseudomonadati</taxon>
        <taxon>Pseudomonadota</taxon>
        <taxon>Gammaproteobacteria</taxon>
        <taxon>Oceanospirillales</taxon>
        <taxon>Alcanivoracaceae</taxon>
        <taxon>Alcanivorax</taxon>
    </lineage>
</organism>
<feature type="transmembrane region" description="Helical" evidence="1">
    <location>
        <begin position="82"/>
        <end position="105"/>
    </location>
</feature>
<name>A0ABR4WDZ1_9GAMM</name>
<keyword evidence="1" id="KW-0812">Transmembrane</keyword>
<dbReference type="Proteomes" id="UP000029443">
    <property type="component" value="Unassembled WGS sequence"/>
</dbReference>
<keyword evidence="3" id="KW-1185">Reference proteome</keyword>
<evidence type="ECO:0000313" key="2">
    <source>
        <dbReference type="EMBL" id="KGD61747.1"/>
    </source>
</evidence>
<gene>
    <name evidence="2" type="ORF">T9A_00956</name>
</gene>